<dbReference type="PANTHER" id="PTHR10746:SF17">
    <property type="entry name" value="LARGE RIBOSOMAL SUBUNIT PROTEIN UL4C"/>
    <property type="match status" value="1"/>
</dbReference>
<evidence type="ECO:0000256" key="4">
    <source>
        <dbReference type="ARBA" id="ARBA00022980"/>
    </source>
</evidence>
<keyword evidence="11" id="KW-1185">Reference proteome</keyword>
<feature type="compositionally biased region" description="Basic residues" evidence="8">
    <location>
        <begin position="104"/>
        <end position="118"/>
    </location>
</feature>
<evidence type="ECO:0000256" key="8">
    <source>
        <dbReference type="SAM" id="MobiDB-lite"/>
    </source>
</evidence>
<keyword evidence="2" id="KW-0699">rRNA-binding</keyword>
<dbReference type="InterPro" id="IPR002136">
    <property type="entry name" value="Ribosomal_uL4"/>
</dbReference>
<name>A0A8J6C9L9_DIALT</name>
<feature type="region of interest" description="Disordered" evidence="8">
    <location>
        <begin position="88"/>
        <end position="126"/>
    </location>
</feature>
<dbReference type="OrthoDB" id="275876at2759"/>
<dbReference type="SUPFAM" id="SSF52166">
    <property type="entry name" value="Ribosomal protein L4"/>
    <property type="match status" value="1"/>
</dbReference>
<dbReference type="HAMAP" id="MF_01328_B">
    <property type="entry name" value="Ribosomal_uL4_B"/>
    <property type="match status" value="1"/>
</dbReference>
<dbReference type="Gene3D" id="3.40.1370.10">
    <property type="match status" value="1"/>
</dbReference>
<dbReference type="AlphaFoldDB" id="A0A8J6C9L9"/>
<dbReference type="InterPro" id="IPR013005">
    <property type="entry name" value="Ribosomal_uL4-like"/>
</dbReference>
<evidence type="ECO:0000313" key="11">
    <source>
        <dbReference type="Proteomes" id="UP000751190"/>
    </source>
</evidence>
<gene>
    <name evidence="10" type="ORF">KFE25_011128</name>
</gene>
<dbReference type="OMA" id="SMFFMTE"/>
<feature type="chain" id="PRO_5035242417" description="Large ribosomal subunit protein uL4c" evidence="9">
    <location>
        <begin position="22"/>
        <end position="259"/>
    </location>
</feature>
<accession>A0A8J6C9L9</accession>
<organism evidence="10 11">
    <name type="scientific">Diacronema lutheri</name>
    <name type="common">Unicellular marine alga</name>
    <name type="synonym">Monochrysis lutheri</name>
    <dbReference type="NCBI Taxonomy" id="2081491"/>
    <lineage>
        <taxon>Eukaryota</taxon>
        <taxon>Haptista</taxon>
        <taxon>Haptophyta</taxon>
        <taxon>Pavlovophyceae</taxon>
        <taxon>Pavlovales</taxon>
        <taxon>Pavlovaceae</taxon>
        <taxon>Diacronema</taxon>
    </lineage>
</organism>
<proteinExistence type="inferred from homology"/>
<comment type="similarity">
    <text evidence="1">Belongs to the universal ribosomal protein uL4 family.</text>
</comment>
<dbReference type="GO" id="GO:1990904">
    <property type="term" value="C:ribonucleoprotein complex"/>
    <property type="evidence" value="ECO:0007669"/>
    <property type="project" value="UniProtKB-KW"/>
</dbReference>
<dbReference type="EMBL" id="JAGTXO010000017">
    <property type="protein sequence ID" value="KAG8463131.1"/>
    <property type="molecule type" value="Genomic_DNA"/>
</dbReference>
<keyword evidence="4" id="KW-0689">Ribosomal protein</keyword>
<comment type="caution">
    <text evidence="10">The sequence shown here is derived from an EMBL/GenBank/DDBJ whole genome shotgun (WGS) entry which is preliminary data.</text>
</comment>
<feature type="signal peptide" evidence="9">
    <location>
        <begin position="1"/>
        <end position="21"/>
    </location>
</feature>
<dbReference type="NCBIfam" id="TIGR03953">
    <property type="entry name" value="rplD_bact"/>
    <property type="match status" value="1"/>
</dbReference>
<evidence type="ECO:0000256" key="3">
    <source>
        <dbReference type="ARBA" id="ARBA00022884"/>
    </source>
</evidence>
<dbReference type="Pfam" id="PF00573">
    <property type="entry name" value="Ribosomal_L4"/>
    <property type="match status" value="1"/>
</dbReference>
<evidence type="ECO:0000256" key="6">
    <source>
        <dbReference type="ARBA" id="ARBA00035208"/>
    </source>
</evidence>
<dbReference type="Proteomes" id="UP000751190">
    <property type="component" value="Unassembled WGS sequence"/>
</dbReference>
<dbReference type="PANTHER" id="PTHR10746">
    <property type="entry name" value="50S RIBOSOMAL PROTEIN L4"/>
    <property type="match status" value="1"/>
</dbReference>
<evidence type="ECO:0000256" key="9">
    <source>
        <dbReference type="SAM" id="SignalP"/>
    </source>
</evidence>
<sequence>MSRSLVLALGALLAAATPCRGLAGGAAPLARRAAAPAARVAMATAQVAHYSADGTALGEVAVSLRTSAKPMYVVHRKVVNELANRRQGTVSVKTRSEVSGGGRKPYKQKGTGRARRGSSRSPLLVGGGKCFGPKPKDWSMKMNKKERRVATSSAIMGVLPRAIVVDDLEPTFAATSKTSAMMAVLRKLPLGMDERKKPKVVLIAKEAHENVALSARNIAGLTLLTMSTINVHDIVGATKLVITKSALEAMHERYPAPAA</sequence>
<dbReference type="GO" id="GO:0006412">
    <property type="term" value="P:translation"/>
    <property type="evidence" value="ECO:0007669"/>
    <property type="project" value="InterPro"/>
</dbReference>
<dbReference type="GO" id="GO:0005840">
    <property type="term" value="C:ribosome"/>
    <property type="evidence" value="ECO:0007669"/>
    <property type="project" value="UniProtKB-KW"/>
</dbReference>
<keyword evidence="9" id="KW-0732">Signal</keyword>
<dbReference type="GO" id="GO:0019843">
    <property type="term" value="F:rRNA binding"/>
    <property type="evidence" value="ECO:0007669"/>
    <property type="project" value="UniProtKB-KW"/>
</dbReference>
<reference evidence="10" key="1">
    <citation type="submission" date="2021-05" db="EMBL/GenBank/DDBJ databases">
        <title>The genome of the haptophyte Pavlova lutheri (Diacronema luteri, Pavlovales) - a model for lipid biosynthesis in eukaryotic algae.</title>
        <authorList>
            <person name="Hulatt C.J."/>
            <person name="Posewitz M.C."/>
        </authorList>
    </citation>
    <scope>NUCLEOTIDE SEQUENCE</scope>
    <source>
        <strain evidence="10">NIVA-4/92</strain>
    </source>
</reference>
<evidence type="ECO:0000256" key="1">
    <source>
        <dbReference type="ARBA" id="ARBA00010528"/>
    </source>
</evidence>
<evidence type="ECO:0000313" key="10">
    <source>
        <dbReference type="EMBL" id="KAG8463131.1"/>
    </source>
</evidence>
<protein>
    <recommendedName>
        <fullName evidence="6">Large ribosomal subunit protein uL4c</fullName>
    </recommendedName>
    <alternativeName>
        <fullName evidence="7">50S ribosomal protein L4, chloroplastic</fullName>
    </alternativeName>
</protein>
<keyword evidence="5" id="KW-0687">Ribonucleoprotein</keyword>
<keyword evidence="3" id="KW-0694">RNA-binding</keyword>
<evidence type="ECO:0000256" key="2">
    <source>
        <dbReference type="ARBA" id="ARBA00022730"/>
    </source>
</evidence>
<evidence type="ECO:0000256" key="7">
    <source>
        <dbReference type="ARBA" id="ARBA00035387"/>
    </source>
</evidence>
<evidence type="ECO:0000256" key="5">
    <source>
        <dbReference type="ARBA" id="ARBA00023274"/>
    </source>
</evidence>
<dbReference type="InterPro" id="IPR023574">
    <property type="entry name" value="Ribosomal_uL4_dom_sf"/>
</dbReference>
<dbReference type="GO" id="GO:0003735">
    <property type="term" value="F:structural constituent of ribosome"/>
    <property type="evidence" value="ECO:0007669"/>
    <property type="project" value="InterPro"/>
</dbReference>